<dbReference type="Proteomes" id="UP000008063">
    <property type="component" value="Unassembled WGS sequence"/>
</dbReference>
<dbReference type="GO" id="GO:0006511">
    <property type="term" value="P:ubiquitin-dependent protein catabolic process"/>
    <property type="evidence" value="ECO:0007669"/>
    <property type="project" value="TreeGrafter"/>
</dbReference>
<keyword evidence="3" id="KW-0808">Transferase</keyword>
<sequence length="555" mass="61570">MIPFLGGEERRREINLGGSSSVSSSAAILDRARARRIEREELRKRLESAVKIQAVWRGILESRRIRRNLYEIFTQNITDITGLRCLALIGRDEAVLGQWSKAVTSNGNGSLLRLAQGPDRESWLVLIRQACLLLLQSIAGTPQSDHAVSHLQILCTLMDESILTQALGPDGQYATATITDYLAKRDLYHYLSTAIQAISIESKNAVVLPYIIKLISLSISTVSEPTIGLPQYLPAFFLHILAIPLLPYRIPLKSLTELSARIPLTSLHILSPHISTIVASASLVSRIHLIANLLAFTPPRYSILPAPSLSTYLQLLTTLMNSLPIFALDASETPGPGAGPSDWVDDYDSDSDAAPQVSVVTSFTAQAVLPRLDLRTRKRLQTLPSSSHLNALLKASQRYRGVLSDLMSFLLGVCIIWPAQRSKVLGSVLVYGGGGIVREIYREHVRNSPLGQNDNPATLMEPAHALWWHPLIFLVDLYTQSLLTMSDDEFFSNSRTSLSLDELILFSRKLLNIAFTLYWKEDQTKVQEDGVSGLNLKWGSVRERITRCLQAIHAR</sequence>
<accession>F8QCQ1</accession>
<gene>
    <name evidence="4" type="ORF">SERLA73DRAFT_97294</name>
</gene>
<dbReference type="STRING" id="936435.F8QCQ1"/>
<dbReference type="OMA" id="RTNIRIW"/>
<keyword evidence="5" id="KW-1185">Reference proteome</keyword>
<proteinExistence type="predicted"/>
<dbReference type="FunCoup" id="F8QCQ1">
    <property type="interactions" value="204"/>
</dbReference>
<feature type="non-terminal residue" evidence="4">
    <location>
        <position position="555"/>
    </location>
</feature>
<dbReference type="EC" id="2.3.2.26" evidence="2"/>
<dbReference type="HOGENOM" id="CLU_025454_0_0_1"/>
<dbReference type="InterPro" id="IPR044611">
    <property type="entry name" value="E3A/B/C-like"/>
</dbReference>
<dbReference type="InParanoid" id="F8QCQ1"/>
<reference evidence="5" key="1">
    <citation type="journal article" date="2011" name="Science">
        <title>The plant cell wall-decomposing machinery underlies the functional diversity of forest fungi.</title>
        <authorList>
            <person name="Eastwood D.C."/>
            <person name="Floudas D."/>
            <person name="Binder M."/>
            <person name="Majcherczyk A."/>
            <person name="Schneider P."/>
            <person name="Aerts A."/>
            <person name="Asiegbu F.O."/>
            <person name="Baker S.E."/>
            <person name="Barry K."/>
            <person name="Bendiksby M."/>
            <person name="Blumentritt M."/>
            <person name="Coutinho P.M."/>
            <person name="Cullen D."/>
            <person name="de Vries R.P."/>
            <person name="Gathman A."/>
            <person name="Goodell B."/>
            <person name="Henrissat B."/>
            <person name="Ihrmark K."/>
            <person name="Kauserud H."/>
            <person name="Kohler A."/>
            <person name="LaButti K."/>
            <person name="Lapidus A."/>
            <person name="Lavin J.L."/>
            <person name="Lee Y.-H."/>
            <person name="Lindquist E."/>
            <person name="Lilly W."/>
            <person name="Lucas S."/>
            <person name="Morin E."/>
            <person name="Murat C."/>
            <person name="Oguiza J.A."/>
            <person name="Park J."/>
            <person name="Pisabarro A.G."/>
            <person name="Riley R."/>
            <person name="Rosling A."/>
            <person name="Salamov A."/>
            <person name="Schmidt O."/>
            <person name="Schmutz J."/>
            <person name="Skrede I."/>
            <person name="Stenlid J."/>
            <person name="Wiebenga A."/>
            <person name="Xie X."/>
            <person name="Kuees U."/>
            <person name="Hibbett D.S."/>
            <person name="Hoffmeister D."/>
            <person name="Hoegberg N."/>
            <person name="Martin F."/>
            <person name="Grigoriev I.V."/>
            <person name="Watkinson S.C."/>
        </authorList>
    </citation>
    <scope>NUCLEOTIDE SEQUENCE [LARGE SCALE GENOMIC DNA]</scope>
    <source>
        <strain evidence="5">strain S7.3</strain>
    </source>
</reference>
<evidence type="ECO:0000313" key="4">
    <source>
        <dbReference type="EMBL" id="EGN93916.1"/>
    </source>
</evidence>
<organism evidence="5">
    <name type="scientific">Serpula lacrymans var. lacrymans (strain S7.3)</name>
    <name type="common">Dry rot fungus</name>
    <dbReference type="NCBI Taxonomy" id="936435"/>
    <lineage>
        <taxon>Eukaryota</taxon>
        <taxon>Fungi</taxon>
        <taxon>Dikarya</taxon>
        <taxon>Basidiomycota</taxon>
        <taxon>Agaricomycotina</taxon>
        <taxon>Agaricomycetes</taxon>
        <taxon>Agaricomycetidae</taxon>
        <taxon>Boletales</taxon>
        <taxon>Coniophorineae</taxon>
        <taxon>Serpulaceae</taxon>
        <taxon>Serpula</taxon>
    </lineage>
</organism>
<dbReference type="AlphaFoldDB" id="F8QCQ1"/>
<evidence type="ECO:0000313" key="5">
    <source>
        <dbReference type="Proteomes" id="UP000008063"/>
    </source>
</evidence>
<dbReference type="PANTHER" id="PTHR45700:SF2">
    <property type="entry name" value="UBIQUITIN-PROTEIN LIGASE E3C"/>
    <property type="match status" value="1"/>
</dbReference>
<dbReference type="GO" id="GO:0000209">
    <property type="term" value="P:protein polyubiquitination"/>
    <property type="evidence" value="ECO:0007669"/>
    <property type="project" value="InterPro"/>
</dbReference>
<protein>
    <recommendedName>
        <fullName evidence="2">HECT-type E3 ubiquitin transferase</fullName>
        <ecNumber evidence="2">2.3.2.26</ecNumber>
    </recommendedName>
</protein>
<evidence type="ECO:0000256" key="3">
    <source>
        <dbReference type="ARBA" id="ARBA00022679"/>
    </source>
</evidence>
<dbReference type="OrthoDB" id="8068875at2759"/>
<evidence type="ECO:0000256" key="1">
    <source>
        <dbReference type="ARBA" id="ARBA00000885"/>
    </source>
</evidence>
<comment type="catalytic activity">
    <reaction evidence="1">
        <text>S-ubiquitinyl-[E2 ubiquitin-conjugating enzyme]-L-cysteine + [acceptor protein]-L-lysine = [E2 ubiquitin-conjugating enzyme]-L-cysteine + N(6)-ubiquitinyl-[acceptor protein]-L-lysine.</text>
        <dbReference type="EC" id="2.3.2.26"/>
    </reaction>
</comment>
<dbReference type="PROSITE" id="PS50096">
    <property type="entry name" value="IQ"/>
    <property type="match status" value="1"/>
</dbReference>
<dbReference type="PANTHER" id="PTHR45700">
    <property type="entry name" value="UBIQUITIN-PROTEIN LIGASE E3C"/>
    <property type="match status" value="1"/>
</dbReference>
<dbReference type="EMBL" id="GL945490">
    <property type="protein sequence ID" value="EGN93916.1"/>
    <property type="molecule type" value="Genomic_DNA"/>
</dbReference>
<dbReference type="GO" id="GO:0061630">
    <property type="term" value="F:ubiquitin protein ligase activity"/>
    <property type="evidence" value="ECO:0007669"/>
    <property type="project" value="UniProtKB-EC"/>
</dbReference>
<name>F8QCQ1_SERL3</name>
<evidence type="ECO:0000256" key="2">
    <source>
        <dbReference type="ARBA" id="ARBA00012485"/>
    </source>
</evidence>